<dbReference type="CDD" id="cd06550">
    <property type="entry name" value="TM_ABC_iron-siderophores_like"/>
    <property type="match status" value="1"/>
</dbReference>
<sequence length="370" mass="37457">MADQSIAGPSGMTRLARGGEDGDRAARARLAIVLLAVMLGAAMLFSLTSGASDASAWAVLRDWVSGAVADGSATDMRTRVIIQDIRLPRVVMGVLVGASLAVSGAVMQGLFRNPLADPGLIGISAGASLGAVAVIVLGATMLAPLVALLGPMALPLAAFVGGLVATLILYRIATRQGRTSVATMLLAGIALAALAMALTGVLVYMADDRQLRDLTFWQLGSLAGATWQKIGTAGPVIVAALAATPFLARGLNALALGEATAGHLGIPVQRLKYVAIISVSAAVGAAVAVSGGIGFVGIVVPHLLRLAIGPDNRYLLPASALFGAAMLLVADAVCRTIVAPAELPIGIITAAVGGPFFLWILLRKRGIVDL</sequence>
<dbReference type="RefSeq" id="WP_136355432.1">
    <property type="nucleotide sequence ID" value="NZ_SSNY01000003.1"/>
</dbReference>
<accession>A0ABY2QA72</accession>
<evidence type="ECO:0000313" key="10">
    <source>
        <dbReference type="Proteomes" id="UP000306441"/>
    </source>
</evidence>
<keyword evidence="7 8" id="KW-0472">Membrane</keyword>
<feature type="transmembrane region" description="Helical" evidence="8">
    <location>
        <begin position="123"/>
        <end position="146"/>
    </location>
</feature>
<evidence type="ECO:0000256" key="8">
    <source>
        <dbReference type="SAM" id="Phobius"/>
    </source>
</evidence>
<feature type="transmembrane region" description="Helical" evidence="8">
    <location>
        <begin position="30"/>
        <end position="51"/>
    </location>
</feature>
<evidence type="ECO:0000256" key="2">
    <source>
        <dbReference type="ARBA" id="ARBA00007935"/>
    </source>
</evidence>
<name>A0ABY2QA72_9HYPH</name>
<dbReference type="PANTHER" id="PTHR30472:SF25">
    <property type="entry name" value="ABC TRANSPORTER PERMEASE PROTEIN MJ0876-RELATED"/>
    <property type="match status" value="1"/>
</dbReference>
<comment type="similarity">
    <text evidence="2">Belongs to the binding-protein-dependent transport system permease family. FecCD subfamily.</text>
</comment>
<comment type="caution">
    <text evidence="9">The sequence shown here is derived from an EMBL/GenBank/DDBJ whole genome shotgun (WGS) entry which is preliminary data.</text>
</comment>
<keyword evidence="3" id="KW-0813">Transport</keyword>
<evidence type="ECO:0000256" key="5">
    <source>
        <dbReference type="ARBA" id="ARBA00022692"/>
    </source>
</evidence>
<feature type="transmembrane region" description="Helical" evidence="8">
    <location>
        <begin position="273"/>
        <end position="303"/>
    </location>
</feature>
<protein>
    <submittedName>
        <fullName evidence="9">Iron ABC transporter permease</fullName>
    </submittedName>
</protein>
<feature type="transmembrane region" description="Helical" evidence="8">
    <location>
        <begin position="315"/>
        <end position="338"/>
    </location>
</feature>
<evidence type="ECO:0000256" key="7">
    <source>
        <dbReference type="ARBA" id="ARBA00023136"/>
    </source>
</evidence>
<dbReference type="Proteomes" id="UP000306441">
    <property type="component" value="Unassembled WGS sequence"/>
</dbReference>
<evidence type="ECO:0000256" key="1">
    <source>
        <dbReference type="ARBA" id="ARBA00004651"/>
    </source>
</evidence>
<keyword evidence="4" id="KW-1003">Cell membrane</keyword>
<evidence type="ECO:0000313" key="9">
    <source>
        <dbReference type="EMBL" id="THF58334.1"/>
    </source>
</evidence>
<dbReference type="SUPFAM" id="SSF81345">
    <property type="entry name" value="ABC transporter involved in vitamin B12 uptake, BtuC"/>
    <property type="match status" value="1"/>
</dbReference>
<feature type="transmembrane region" description="Helical" evidence="8">
    <location>
        <begin position="152"/>
        <end position="173"/>
    </location>
</feature>
<feature type="transmembrane region" description="Helical" evidence="8">
    <location>
        <begin position="344"/>
        <end position="362"/>
    </location>
</feature>
<dbReference type="Gene3D" id="1.10.3470.10">
    <property type="entry name" value="ABC transporter involved in vitamin B12 uptake, BtuC"/>
    <property type="match status" value="1"/>
</dbReference>
<dbReference type="InterPro" id="IPR037294">
    <property type="entry name" value="ABC_BtuC-like"/>
</dbReference>
<dbReference type="EMBL" id="SSNY01000003">
    <property type="protein sequence ID" value="THF58334.1"/>
    <property type="molecule type" value="Genomic_DNA"/>
</dbReference>
<reference evidence="9 10" key="1">
    <citation type="submission" date="2019-04" db="EMBL/GenBank/DDBJ databases">
        <title>Mesorhizobium composti sp. nov., isolated from compost.</title>
        <authorList>
            <person name="Lin S.-Y."/>
            <person name="Hameed A."/>
            <person name="Hsieh Y.-T."/>
            <person name="Young C.-C."/>
        </authorList>
    </citation>
    <scope>NUCLEOTIDE SEQUENCE [LARGE SCALE GENOMIC DNA]</scope>
    <source>
        <strain evidence="9 10">CC-YTH430</strain>
    </source>
</reference>
<gene>
    <name evidence="9" type="ORF">E6C48_06895</name>
</gene>
<dbReference type="InterPro" id="IPR000522">
    <property type="entry name" value="ABC_transptr_permease_BtuC"/>
</dbReference>
<evidence type="ECO:0000256" key="3">
    <source>
        <dbReference type="ARBA" id="ARBA00022448"/>
    </source>
</evidence>
<proteinExistence type="inferred from homology"/>
<keyword evidence="6 8" id="KW-1133">Transmembrane helix</keyword>
<feature type="transmembrane region" description="Helical" evidence="8">
    <location>
        <begin position="185"/>
        <end position="206"/>
    </location>
</feature>
<keyword evidence="10" id="KW-1185">Reference proteome</keyword>
<evidence type="ECO:0000256" key="6">
    <source>
        <dbReference type="ARBA" id="ARBA00022989"/>
    </source>
</evidence>
<keyword evidence="5 8" id="KW-0812">Transmembrane</keyword>
<feature type="transmembrane region" description="Helical" evidence="8">
    <location>
        <begin position="90"/>
        <end position="111"/>
    </location>
</feature>
<evidence type="ECO:0000256" key="4">
    <source>
        <dbReference type="ARBA" id="ARBA00022475"/>
    </source>
</evidence>
<comment type="subcellular location">
    <subcellularLocation>
        <location evidence="1">Cell membrane</location>
        <topology evidence="1">Multi-pass membrane protein</topology>
    </subcellularLocation>
</comment>
<organism evidence="9 10">
    <name type="scientific">Ollibium composti</name>
    <dbReference type="NCBI Taxonomy" id="2675109"/>
    <lineage>
        <taxon>Bacteria</taxon>
        <taxon>Pseudomonadati</taxon>
        <taxon>Pseudomonadota</taxon>
        <taxon>Alphaproteobacteria</taxon>
        <taxon>Hyphomicrobiales</taxon>
        <taxon>Phyllobacteriaceae</taxon>
        <taxon>Ollibium</taxon>
    </lineage>
</organism>
<dbReference type="PANTHER" id="PTHR30472">
    <property type="entry name" value="FERRIC ENTEROBACTIN TRANSPORT SYSTEM PERMEASE PROTEIN"/>
    <property type="match status" value="1"/>
</dbReference>
<dbReference type="Pfam" id="PF01032">
    <property type="entry name" value="FecCD"/>
    <property type="match status" value="1"/>
</dbReference>